<dbReference type="SUPFAM" id="SSF103473">
    <property type="entry name" value="MFS general substrate transporter"/>
    <property type="match status" value="1"/>
</dbReference>
<dbReference type="AlphaFoldDB" id="A0A399D0W8"/>
<evidence type="ECO:0000259" key="8">
    <source>
        <dbReference type="PROSITE" id="PS50850"/>
    </source>
</evidence>
<evidence type="ECO:0000256" key="6">
    <source>
        <dbReference type="SAM" id="Phobius"/>
    </source>
</evidence>
<feature type="transmembrane region" description="Helical" evidence="6">
    <location>
        <begin position="249"/>
        <end position="266"/>
    </location>
</feature>
<comment type="caution">
    <text evidence="9">The sequence shown here is derived from an EMBL/GenBank/DDBJ whole genome shotgun (WGS) entry which is preliminary data.</text>
</comment>
<dbReference type="PANTHER" id="PTHR43124">
    <property type="entry name" value="PURINE EFFLUX PUMP PBUE"/>
    <property type="match status" value="1"/>
</dbReference>
<evidence type="ECO:0000313" key="10">
    <source>
        <dbReference type="Proteomes" id="UP000266441"/>
    </source>
</evidence>
<dbReference type="EMBL" id="QWET01000006">
    <property type="protein sequence ID" value="RIH65329.1"/>
    <property type="molecule type" value="Genomic_DNA"/>
</dbReference>
<dbReference type="InterPro" id="IPR050189">
    <property type="entry name" value="MFS_Efflux_Transporters"/>
</dbReference>
<evidence type="ECO:0000256" key="4">
    <source>
        <dbReference type="ARBA" id="ARBA00022989"/>
    </source>
</evidence>
<feature type="transmembrane region" description="Helical" evidence="6">
    <location>
        <begin position="336"/>
        <end position="355"/>
    </location>
</feature>
<organism evidence="9 10">
    <name type="scientific">Mariniphaga sediminis</name>
    <dbReference type="NCBI Taxonomy" id="1628158"/>
    <lineage>
        <taxon>Bacteria</taxon>
        <taxon>Pseudomonadati</taxon>
        <taxon>Bacteroidota</taxon>
        <taxon>Bacteroidia</taxon>
        <taxon>Marinilabiliales</taxon>
        <taxon>Prolixibacteraceae</taxon>
        <taxon>Mariniphaga</taxon>
    </lineage>
</organism>
<keyword evidence="2" id="KW-1003">Cell membrane</keyword>
<name>A0A399D0W8_9BACT</name>
<keyword evidence="5 6" id="KW-0472">Membrane</keyword>
<dbReference type="RefSeq" id="WP_119349710.1">
    <property type="nucleotide sequence ID" value="NZ_QWET01000006.1"/>
</dbReference>
<dbReference type="GO" id="GO:0005886">
    <property type="term" value="C:plasma membrane"/>
    <property type="evidence" value="ECO:0007669"/>
    <property type="project" value="UniProtKB-SubCell"/>
</dbReference>
<dbReference type="GO" id="GO:0022857">
    <property type="term" value="F:transmembrane transporter activity"/>
    <property type="evidence" value="ECO:0007669"/>
    <property type="project" value="InterPro"/>
</dbReference>
<sequence length="416" mass="44415">MNPNRFYTRTTLLLISSLTVMAGTTIAPTLPSLQSHFSEIENVGFWIRLILTLPGLFIVMASPVAGYLLDRGNRLRLLIPSMILYGLAGSSGLYLESVGAILAGRALLGVAVAGIMTSATTLIADYYDGPARSRFMGWQAAFMNFGGVVFLTAGGALAERGWSWPFAIYLSALLMVPLALSALSGPKKIPGITETIKTGNNGKTAADSSRLLIFIYAIVFSAMVVFYFIPLHIPYYLEKLANAGPTLSGMAIALATFCGAITSFSYGKIRSRLGYLPILGLIFGLMGTGYLTIALSSSYPVVLAGLAVSGLGMGLMFPNMNVWLTTEVSPSVRGRAIGGFTTAVFLGQFVSPFAGQPIVDQFGLVNLFGIAGILMLNLALAFVIWKKQILDSIMQVKKEPIVETVSVKTRSRKISG</sequence>
<feature type="transmembrane region" description="Helical" evidence="6">
    <location>
        <begin position="164"/>
        <end position="183"/>
    </location>
</feature>
<evidence type="ECO:0000256" key="1">
    <source>
        <dbReference type="ARBA" id="ARBA00004651"/>
    </source>
</evidence>
<proteinExistence type="predicted"/>
<comment type="subcellular location">
    <subcellularLocation>
        <location evidence="1">Cell membrane</location>
        <topology evidence="1">Multi-pass membrane protein</topology>
    </subcellularLocation>
</comment>
<dbReference type="InterPro" id="IPR020846">
    <property type="entry name" value="MFS_dom"/>
</dbReference>
<feature type="transmembrane region" description="Helical" evidence="6">
    <location>
        <begin position="211"/>
        <end position="229"/>
    </location>
</feature>
<dbReference type="Pfam" id="PF07690">
    <property type="entry name" value="MFS_1"/>
    <property type="match status" value="1"/>
</dbReference>
<evidence type="ECO:0000313" key="9">
    <source>
        <dbReference type="EMBL" id="RIH65329.1"/>
    </source>
</evidence>
<dbReference type="OrthoDB" id="9815624at2"/>
<keyword evidence="10" id="KW-1185">Reference proteome</keyword>
<feature type="transmembrane region" description="Helical" evidence="6">
    <location>
        <begin position="75"/>
        <end position="95"/>
    </location>
</feature>
<feature type="signal peptide" evidence="7">
    <location>
        <begin position="1"/>
        <end position="22"/>
    </location>
</feature>
<keyword evidence="3 6" id="KW-0812">Transmembrane</keyword>
<feature type="transmembrane region" description="Helical" evidence="6">
    <location>
        <begin position="367"/>
        <end position="385"/>
    </location>
</feature>
<dbReference type="Gene3D" id="1.20.1250.20">
    <property type="entry name" value="MFS general substrate transporter like domains"/>
    <property type="match status" value="1"/>
</dbReference>
<feature type="transmembrane region" description="Helical" evidence="6">
    <location>
        <begin position="273"/>
        <end position="295"/>
    </location>
</feature>
<dbReference type="CDD" id="cd17473">
    <property type="entry name" value="MFS_arabinose_efflux_permease_like"/>
    <property type="match status" value="1"/>
</dbReference>
<evidence type="ECO:0000256" key="2">
    <source>
        <dbReference type="ARBA" id="ARBA00022475"/>
    </source>
</evidence>
<protein>
    <submittedName>
        <fullName evidence="9">MFS transporter</fullName>
    </submittedName>
</protein>
<feature type="transmembrane region" description="Helical" evidence="6">
    <location>
        <begin position="301"/>
        <end position="324"/>
    </location>
</feature>
<evidence type="ECO:0000256" key="7">
    <source>
        <dbReference type="SAM" id="SignalP"/>
    </source>
</evidence>
<dbReference type="Proteomes" id="UP000266441">
    <property type="component" value="Unassembled WGS sequence"/>
</dbReference>
<dbReference type="PROSITE" id="PS50850">
    <property type="entry name" value="MFS"/>
    <property type="match status" value="1"/>
</dbReference>
<feature type="transmembrane region" description="Helical" evidence="6">
    <location>
        <begin position="135"/>
        <end position="158"/>
    </location>
</feature>
<gene>
    <name evidence="9" type="ORF">D1164_09365</name>
</gene>
<feature type="transmembrane region" description="Helical" evidence="6">
    <location>
        <begin position="46"/>
        <end position="68"/>
    </location>
</feature>
<dbReference type="InterPro" id="IPR036259">
    <property type="entry name" value="MFS_trans_sf"/>
</dbReference>
<feature type="chain" id="PRO_5017318964" evidence="7">
    <location>
        <begin position="23"/>
        <end position="416"/>
    </location>
</feature>
<evidence type="ECO:0000256" key="5">
    <source>
        <dbReference type="ARBA" id="ARBA00023136"/>
    </source>
</evidence>
<feature type="transmembrane region" description="Helical" evidence="6">
    <location>
        <begin position="101"/>
        <end position="123"/>
    </location>
</feature>
<feature type="domain" description="Major facilitator superfamily (MFS) profile" evidence="8">
    <location>
        <begin position="8"/>
        <end position="389"/>
    </location>
</feature>
<accession>A0A399D0W8</accession>
<keyword evidence="4 6" id="KW-1133">Transmembrane helix</keyword>
<evidence type="ECO:0000256" key="3">
    <source>
        <dbReference type="ARBA" id="ARBA00022692"/>
    </source>
</evidence>
<dbReference type="PANTHER" id="PTHR43124:SF3">
    <property type="entry name" value="CHLORAMPHENICOL EFFLUX PUMP RV0191"/>
    <property type="match status" value="1"/>
</dbReference>
<reference evidence="9 10" key="1">
    <citation type="journal article" date="2015" name="Int. J. Syst. Evol. Microbiol.">
        <title>Mariniphaga sediminis sp. nov., isolated from coastal sediment.</title>
        <authorList>
            <person name="Wang F.Q."/>
            <person name="Shen Q.Y."/>
            <person name="Chen G.J."/>
            <person name="Du Z.J."/>
        </authorList>
    </citation>
    <scope>NUCLEOTIDE SEQUENCE [LARGE SCALE GENOMIC DNA]</scope>
    <source>
        <strain evidence="9 10">SY21</strain>
    </source>
</reference>
<dbReference type="InterPro" id="IPR011701">
    <property type="entry name" value="MFS"/>
</dbReference>
<keyword evidence="7" id="KW-0732">Signal</keyword>